<evidence type="ECO:0000313" key="2">
    <source>
        <dbReference type="EMBL" id="GJC83599.1"/>
    </source>
</evidence>
<comment type="caution">
    <text evidence="2">The sequence shown here is derived from an EMBL/GenBank/DDBJ whole genome shotgun (WGS) entry which is preliminary data.</text>
</comment>
<name>A0AA37GMW8_9PEZI</name>
<evidence type="ECO:0000313" key="3">
    <source>
        <dbReference type="Proteomes" id="UP001055172"/>
    </source>
</evidence>
<keyword evidence="3" id="KW-1185">Reference proteome</keyword>
<protein>
    <submittedName>
        <fullName evidence="2">Uncharacterized protein</fullName>
    </submittedName>
</protein>
<accession>A0AA37GMW8</accession>
<gene>
    <name evidence="2" type="ORF">ColLi_06437</name>
</gene>
<dbReference type="Proteomes" id="UP001055172">
    <property type="component" value="Unassembled WGS sequence"/>
</dbReference>
<sequence>MSNFDLMDPAAQDGAAAAAEASRQFTIEAWTLYGIGVVVTILRTYARAKALFYTIQSTLAHSVGSIARGLANNGMSDEERAALSPDDPEYTLR</sequence>
<evidence type="ECO:0000256" key="1">
    <source>
        <dbReference type="SAM" id="MobiDB-lite"/>
    </source>
</evidence>
<reference evidence="2 3" key="1">
    <citation type="submission" date="2021-07" db="EMBL/GenBank/DDBJ databases">
        <title>Genome data of Colletotrichum spaethianum.</title>
        <authorList>
            <person name="Utami Y.D."/>
            <person name="Hiruma K."/>
        </authorList>
    </citation>
    <scope>NUCLEOTIDE SEQUENCE [LARGE SCALE GENOMIC DNA]</scope>
    <source>
        <strain evidence="2 3">MAFF 242679</strain>
    </source>
</reference>
<organism evidence="2 3">
    <name type="scientific">Colletotrichum liriopes</name>
    <dbReference type="NCBI Taxonomy" id="708192"/>
    <lineage>
        <taxon>Eukaryota</taxon>
        <taxon>Fungi</taxon>
        <taxon>Dikarya</taxon>
        <taxon>Ascomycota</taxon>
        <taxon>Pezizomycotina</taxon>
        <taxon>Sordariomycetes</taxon>
        <taxon>Hypocreomycetidae</taxon>
        <taxon>Glomerellales</taxon>
        <taxon>Glomerellaceae</taxon>
        <taxon>Colletotrichum</taxon>
        <taxon>Colletotrichum spaethianum species complex</taxon>
    </lineage>
</organism>
<feature type="region of interest" description="Disordered" evidence="1">
    <location>
        <begin position="74"/>
        <end position="93"/>
    </location>
</feature>
<dbReference type="EMBL" id="BPPX01000012">
    <property type="protein sequence ID" value="GJC83599.1"/>
    <property type="molecule type" value="Genomic_DNA"/>
</dbReference>
<proteinExistence type="predicted"/>
<dbReference type="AlphaFoldDB" id="A0AA37GMW8"/>